<dbReference type="EMBL" id="ACXX02000011">
    <property type="protein sequence ID" value="EGD46838.1"/>
    <property type="molecule type" value="Genomic_DNA"/>
</dbReference>
<keyword evidence="1" id="KW-0560">Oxidoreductase</keyword>
<keyword evidence="3" id="KW-0670">Pyruvate</keyword>
<dbReference type="InterPro" id="IPR019752">
    <property type="entry name" value="Pyrv/ketoisovalerate_OxRed_cat"/>
</dbReference>
<dbReference type="STRING" id="588581.Cpap_1378"/>
<dbReference type="InterPro" id="IPR011894">
    <property type="entry name" value="PorC_KorC"/>
</dbReference>
<gene>
    <name evidence="3" type="ORF">Cpap_1378</name>
</gene>
<evidence type="ECO:0000259" key="2">
    <source>
        <dbReference type="Pfam" id="PF01558"/>
    </source>
</evidence>
<dbReference type="PANTHER" id="PTHR43366">
    <property type="entry name" value="PYRUVATE SYNTHASE SUBUNIT PORC"/>
    <property type="match status" value="1"/>
</dbReference>
<feature type="domain" description="Pyruvate/ketoisovalerate oxidoreductase catalytic" evidence="2">
    <location>
        <begin position="10"/>
        <end position="165"/>
    </location>
</feature>
<evidence type="ECO:0000256" key="1">
    <source>
        <dbReference type="ARBA" id="ARBA00023002"/>
    </source>
</evidence>
<organism evidence="3 4">
    <name type="scientific">Ruminiclostridium papyrosolvens DSM 2782</name>
    <dbReference type="NCBI Taxonomy" id="588581"/>
    <lineage>
        <taxon>Bacteria</taxon>
        <taxon>Bacillati</taxon>
        <taxon>Bacillota</taxon>
        <taxon>Clostridia</taxon>
        <taxon>Eubacteriales</taxon>
        <taxon>Oscillospiraceae</taxon>
        <taxon>Ruminiclostridium</taxon>
    </lineage>
</organism>
<evidence type="ECO:0000313" key="4">
    <source>
        <dbReference type="Proteomes" id="UP000003860"/>
    </source>
</evidence>
<dbReference type="InterPro" id="IPR002869">
    <property type="entry name" value="Pyrv_flavodox_OxRed_cen"/>
</dbReference>
<dbReference type="Proteomes" id="UP000003860">
    <property type="component" value="Unassembled WGS sequence"/>
</dbReference>
<evidence type="ECO:0000313" key="3">
    <source>
        <dbReference type="EMBL" id="EGD46838.1"/>
    </source>
</evidence>
<dbReference type="eggNOG" id="COG1014">
    <property type="taxonomic scope" value="Bacteria"/>
</dbReference>
<proteinExistence type="predicted"/>
<reference evidence="3" key="2">
    <citation type="submission" date="2011-01" db="EMBL/GenBank/DDBJ databases">
        <title>The Non-contiguous Finished genome of Clostridium papyrosolvens.</title>
        <authorList>
            <person name="Lucas S."/>
            <person name="Copeland A."/>
            <person name="Lapidus A."/>
            <person name="Cheng J.-F."/>
            <person name="Goodwin L."/>
            <person name="Pitluck S."/>
            <person name="Misra M."/>
            <person name="Chertkov O."/>
            <person name="Detter J.C."/>
            <person name="Han C."/>
            <person name="Tapia R."/>
            <person name="Land M."/>
            <person name="Hauser L."/>
            <person name="Kyrpides N."/>
            <person name="Ivanova N."/>
            <person name="Pagani I."/>
            <person name="Mouttaki H."/>
            <person name="He Z."/>
            <person name="Zhou J."/>
            <person name="Hemme C.L."/>
            <person name="Woyke T."/>
        </authorList>
    </citation>
    <scope>NUCLEOTIDE SEQUENCE [LARGE SCALE GENOMIC DNA]</scope>
    <source>
        <strain evidence="3">DSM 2782</strain>
    </source>
</reference>
<accession>F1TFB4</accession>
<dbReference type="PANTHER" id="PTHR43366:SF1">
    <property type="entry name" value="PYRUVATE SYNTHASE SUBUNIT PORC"/>
    <property type="match status" value="1"/>
</dbReference>
<dbReference type="InterPro" id="IPR051626">
    <property type="entry name" value="Oxidoreductase_gamma_subunit"/>
</dbReference>
<dbReference type="NCBIfam" id="TIGR02175">
    <property type="entry name" value="PorC_KorC"/>
    <property type="match status" value="1"/>
</dbReference>
<dbReference type="OrthoDB" id="9794954at2"/>
<comment type="caution">
    <text evidence="3">The sequence shown here is derived from an EMBL/GenBank/DDBJ whole genome shotgun (WGS) entry which is preliminary data.</text>
</comment>
<name>F1TFB4_9FIRM</name>
<keyword evidence="4" id="KW-1185">Reference proteome</keyword>
<dbReference type="RefSeq" id="WP_004620898.1">
    <property type="nucleotide sequence ID" value="NZ_ACXX02000011.1"/>
</dbReference>
<dbReference type="Pfam" id="PF01558">
    <property type="entry name" value="POR"/>
    <property type="match status" value="1"/>
</dbReference>
<dbReference type="Gene3D" id="3.40.920.10">
    <property type="entry name" value="Pyruvate-ferredoxin oxidoreductase, PFOR, domain III"/>
    <property type="match status" value="1"/>
</dbReference>
<dbReference type="SUPFAM" id="SSF53323">
    <property type="entry name" value="Pyruvate-ferredoxin oxidoreductase, PFOR, domain III"/>
    <property type="match status" value="1"/>
</dbReference>
<sequence>MTEVTFLGRGGQGAFTTSRILGAAASLYENKFALSFPSFGPERRGAPVFAYTKIDTVPIRNRSQCEYSDYIVVLDESLYDENLHKKLKPHGKIILNTPKEKSSPDIICFDATKVAQEYLGTAITNTAMLSVLVANTGLVSKDSLLAAIKYDMPLRIASKNQKLAQYIFTLTKGVGL</sequence>
<dbReference type="AlphaFoldDB" id="F1TFB4"/>
<protein>
    <submittedName>
        <fullName evidence="3">Pyruvate/ketoisovalerate oxidoreductase, gamma subunit</fullName>
    </submittedName>
</protein>
<dbReference type="GO" id="GO:0016625">
    <property type="term" value="F:oxidoreductase activity, acting on the aldehyde or oxo group of donors, iron-sulfur protein as acceptor"/>
    <property type="evidence" value="ECO:0007669"/>
    <property type="project" value="InterPro"/>
</dbReference>
<reference evidence="3" key="1">
    <citation type="submission" date="2009-07" db="EMBL/GenBank/DDBJ databases">
        <authorList>
            <consortium name="US DOE Joint Genome Institute (JGI-PGF)"/>
            <person name="Lucas S."/>
            <person name="Copeland A."/>
            <person name="Lapidus A."/>
            <person name="Glavina del Rio T."/>
            <person name="Tice H."/>
            <person name="Bruce D."/>
            <person name="Goodwin L."/>
            <person name="Pitluck S."/>
            <person name="Larimer F."/>
            <person name="Land M.L."/>
            <person name="Mouttaki H."/>
            <person name="He Z."/>
            <person name="Zhou J."/>
            <person name="Hemme C.L."/>
        </authorList>
    </citation>
    <scope>NUCLEOTIDE SEQUENCE [LARGE SCALE GENOMIC DNA]</scope>
    <source>
        <strain evidence="3">DSM 2782</strain>
    </source>
</reference>